<dbReference type="AlphaFoldDB" id="A0A4V1LV75"/>
<dbReference type="PROSITE" id="PS51201">
    <property type="entry name" value="RCK_N"/>
    <property type="match status" value="1"/>
</dbReference>
<keyword evidence="2" id="KW-0472">Membrane</keyword>
<feature type="transmembrane region" description="Helical" evidence="2">
    <location>
        <begin position="46"/>
        <end position="65"/>
    </location>
</feature>
<feature type="transmembrane region" description="Helical" evidence="2">
    <location>
        <begin position="77"/>
        <end position="101"/>
    </location>
</feature>
<dbReference type="OrthoDB" id="9781411at2"/>
<keyword evidence="2" id="KW-1133">Transmembrane helix</keyword>
<dbReference type="RefSeq" id="WP_128987369.1">
    <property type="nucleotide sequence ID" value="NZ_PDJZ01000016.1"/>
</dbReference>
<evidence type="ECO:0000313" key="4">
    <source>
        <dbReference type="EMBL" id="RXJ83115.1"/>
    </source>
</evidence>
<evidence type="ECO:0000256" key="1">
    <source>
        <dbReference type="ARBA" id="ARBA00004651"/>
    </source>
</evidence>
<organism evidence="4 5">
    <name type="scientific">Arcobacter cloacae</name>
    <dbReference type="NCBI Taxonomy" id="1054034"/>
    <lineage>
        <taxon>Bacteria</taxon>
        <taxon>Pseudomonadati</taxon>
        <taxon>Campylobacterota</taxon>
        <taxon>Epsilonproteobacteria</taxon>
        <taxon>Campylobacterales</taxon>
        <taxon>Arcobacteraceae</taxon>
        <taxon>Arcobacter</taxon>
    </lineage>
</organism>
<feature type="transmembrane region" description="Helical" evidence="2">
    <location>
        <begin position="16"/>
        <end position="34"/>
    </location>
</feature>
<dbReference type="Pfam" id="PF02254">
    <property type="entry name" value="TrkA_N"/>
    <property type="match status" value="2"/>
</dbReference>
<evidence type="ECO:0000259" key="3">
    <source>
        <dbReference type="PROSITE" id="PS51201"/>
    </source>
</evidence>
<dbReference type="PANTHER" id="PTHR43833:SF9">
    <property type="entry name" value="POTASSIUM CHANNEL PROTEIN YUGO-RELATED"/>
    <property type="match status" value="1"/>
</dbReference>
<feature type="domain" description="RCK N-terminal" evidence="3">
    <location>
        <begin position="287"/>
        <end position="404"/>
    </location>
</feature>
<dbReference type="SUPFAM" id="SSF51735">
    <property type="entry name" value="NAD(P)-binding Rossmann-fold domains"/>
    <property type="match status" value="2"/>
</dbReference>
<dbReference type="InterPro" id="IPR036291">
    <property type="entry name" value="NAD(P)-bd_dom_sf"/>
</dbReference>
<dbReference type="PANTHER" id="PTHR43833">
    <property type="entry name" value="POTASSIUM CHANNEL PROTEIN 2-RELATED-RELATED"/>
    <property type="match status" value="1"/>
</dbReference>
<dbReference type="InterPro" id="IPR003148">
    <property type="entry name" value="RCK_N"/>
</dbReference>
<name>A0A4V1LV75_9BACT</name>
<proteinExistence type="predicted"/>
<dbReference type="Gene3D" id="1.10.287.70">
    <property type="match status" value="1"/>
</dbReference>
<gene>
    <name evidence="4" type="ORF">CRU90_11240</name>
</gene>
<comment type="subcellular location">
    <subcellularLocation>
        <location evidence="1">Cell membrane</location>
        <topology evidence="1">Multi-pass membrane protein</topology>
    </subcellularLocation>
</comment>
<dbReference type="SUPFAM" id="SSF81324">
    <property type="entry name" value="Voltage-gated potassium channels"/>
    <property type="match status" value="1"/>
</dbReference>
<sequence length="562" mass="64201">MKNNSLFIILQKMRKPFLVILITYAIAILGLTLIDGVDSEGNVYNMSIFDAFYFISYTATTIGFGETPYSFTYPQRIWVTFCIYLTVLGWFYSIGSLISLFQDKLFISELEKAKFLRQIRNLNERFIVVLDYNQITKKIIIKAMEQGLRTVVIERDKSKINNLNLENFTPTVPVLHSETYSVKVLEAAGLKKRNCKAIVSLFENDDLNLKITLIAKALNPNVKVAVKSTTSNHTENLKDLDAEVIVNPFSIISSEISLALWSPNLFKIEKWLYGIDNLNATLPIFPKGLYIICGYGRMGKRVFEKLNEHDIEVKLIEIDKNKNMELTKDEISHLVFGNADDRELLLEVGIKEAVAIAAITDNDTTNLSILATAKKLNPNIVTIVRENDIADDFLFKNANINHIFTPSKILVNKVTNALVMPLSDKFLKLIIKKDNIWASKLVARLLKEINEKPLLLELEINENKAPQLYKYLLSKEKLTLDLLAISLYNKELKNNVVPLLLQRENDTILLPLWEEELKIGDKILLACDSHAKNDIEYICQNIYEFYYALTGKEKQTILKGFL</sequence>
<comment type="caution">
    <text evidence="4">The sequence shown here is derived from an EMBL/GenBank/DDBJ whole genome shotgun (WGS) entry which is preliminary data.</text>
</comment>
<dbReference type="Gene3D" id="3.40.50.720">
    <property type="entry name" value="NAD(P)-binding Rossmann-like Domain"/>
    <property type="match status" value="2"/>
</dbReference>
<accession>A0A4V1LV75</accession>
<reference evidence="4 5" key="1">
    <citation type="submission" date="2017-10" db="EMBL/GenBank/DDBJ databases">
        <title>Genomics of the genus Arcobacter.</title>
        <authorList>
            <person name="Perez-Cataluna A."/>
            <person name="Figueras M.J."/>
        </authorList>
    </citation>
    <scope>NUCLEOTIDE SEQUENCE [LARGE SCALE GENOMIC DNA]</scope>
    <source>
        <strain evidence="4 5">F26</strain>
    </source>
</reference>
<dbReference type="Pfam" id="PF07885">
    <property type="entry name" value="Ion_trans_2"/>
    <property type="match status" value="1"/>
</dbReference>
<dbReference type="Proteomes" id="UP000290870">
    <property type="component" value="Unassembled WGS sequence"/>
</dbReference>
<dbReference type="InterPro" id="IPR013099">
    <property type="entry name" value="K_chnl_dom"/>
</dbReference>
<protein>
    <submittedName>
        <fullName evidence="4">Potassium transporter TrkA</fullName>
    </submittedName>
</protein>
<dbReference type="GO" id="GO:0006813">
    <property type="term" value="P:potassium ion transport"/>
    <property type="evidence" value="ECO:0007669"/>
    <property type="project" value="InterPro"/>
</dbReference>
<dbReference type="InterPro" id="IPR050721">
    <property type="entry name" value="Trk_Ktr_HKT_K-transport"/>
</dbReference>
<evidence type="ECO:0000256" key="2">
    <source>
        <dbReference type="SAM" id="Phobius"/>
    </source>
</evidence>
<evidence type="ECO:0000313" key="5">
    <source>
        <dbReference type="Proteomes" id="UP000290870"/>
    </source>
</evidence>
<dbReference type="EMBL" id="PDJZ01000016">
    <property type="protein sequence ID" value="RXJ83115.1"/>
    <property type="molecule type" value="Genomic_DNA"/>
</dbReference>
<keyword evidence="2" id="KW-0812">Transmembrane</keyword>